<gene>
    <name evidence="1" type="ORF">DPMN_100080</name>
</gene>
<evidence type="ECO:0000313" key="2">
    <source>
        <dbReference type="Proteomes" id="UP000828390"/>
    </source>
</evidence>
<sequence>MFIKGDKISRLSNSLGLNMDPDDERRPLLGNEIVQEGRQMEAKTQNAVLRAGI</sequence>
<comment type="caution">
    <text evidence="1">The sequence shown here is derived from an EMBL/GenBank/DDBJ whole genome shotgun (WGS) entry which is preliminary data.</text>
</comment>
<reference evidence="1" key="1">
    <citation type="journal article" date="2019" name="bioRxiv">
        <title>The Genome of the Zebra Mussel, Dreissena polymorpha: A Resource for Invasive Species Research.</title>
        <authorList>
            <person name="McCartney M.A."/>
            <person name="Auch B."/>
            <person name="Kono T."/>
            <person name="Mallez S."/>
            <person name="Zhang Y."/>
            <person name="Obille A."/>
            <person name="Becker A."/>
            <person name="Abrahante J.E."/>
            <person name="Garbe J."/>
            <person name="Badalamenti J.P."/>
            <person name="Herman A."/>
            <person name="Mangelson H."/>
            <person name="Liachko I."/>
            <person name="Sullivan S."/>
            <person name="Sone E.D."/>
            <person name="Koren S."/>
            <person name="Silverstein K.A.T."/>
            <person name="Beckman K.B."/>
            <person name="Gohl D.M."/>
        </authorList>
    </citation>
    <scope>NUCLEOTIDE SEQUENCE</scope>
    <source>
        <strain evidence="1">Duluth1</strain>
        <tissue evidence="1">Whole animal</tissue>
    </source>
</reference>
<accession>A0A9D4R7V7</accession>
<dbReference type="EMBL" id="JAIWYP010000003">
    <property type="protein sequence ID" value="KAH3857473.1"/>
    <property type="molecule type" value="Genomic_DNA"/>
</dbReference>
<protein>
    <submittedName>
        <fullName evidence="1">Uncharacterized protein</fullName>
    </submittedName>
</protein>
<dbReference type="AlphaFoldDB" id="A0A9D4R7V7"/>
<keyword evidence="2" id="KW-1185">Reference proteome</keyword>
<organism evidence="1 2">
    <name type="scientific">Dreissena polymorpha</name>
    <name type="common">Zebra mussel</name>
    <name type="synonym">Mytilus polymorpha</name>
    <dbReference type="NCBI Taxonomy" id="45954"/>
    <lineage>
        <taxon>Eukaryota</taxon>
        <taxon>Metazoa</taxon>
        <taxon>Spiralia</taxon>
        <taxon>Lophotrochozoa</taxon>
        <taxon>Mollusca</taxon>
        <taxon>Bivalvia</taxon>
        <taxon>Autobranchia</taxon>
        <taxon>Heteroconchia</taxon>
        <taxon>Euheterodonta</taxon>
        <taxon>Imparidentia</taxon>
        <taxon>Neoheterodontei</taxon>
        <taxon>Myida</taxon>
        <taxon>Dreissenoidea</taxon>
        <taxon>Dreissenidae</taxon>
        <taxon>Dreissena</taxon>
    </lineage>
</organism>
<evidence type="ECO:0000313" key="1">
    <source>
        <dbReference type="EMBL" id="KAH3857473.1"/>
    </source>
</evidence>
<proteinExistence type="predicted"/>
<dbReference type="Proteomes" id="UP000828390">
    <property type="component" value="Unassembled WGS sequence"/>
</dbReference>
<reference evidence="1" key="2">
    <citation type="submission" date="2020-11" db="EMBL/GenBank/DDBJ databases">
        <authorList>
            <person name="McCartney M.A."/>
            <person name="Auch B."/>
            <person name="Kono T."/>
            <person name="Mallez S."/>
            <person name="Becker A."/>
            <person name="Gohl D.M."/>
            <person name="Silverstein K.A.T."/>
            <person name="Koren S."/>
            <person name="Bechman K.B."/>
            <person name="Herman A."/>
            <person name="Abrahante J.E."/>
            <person name="Garbe J."/>
        </authorList>
    </citation>
    <scope>NUCLEOTIDE SEQUENCE</scope>
    <source>
        <strain evidence="1">Duluth1</strain>
        <tissue evidence="1">Whole animal</tissue>
    </source>
</reference>
<name>A0A9D4R7V7_DREPO</name>